<dbReference type="OMA" id="NICPGAQ"/>
<dbReference type="PANTHER" id="PTHR46780">
    <property type="entry name" value="PROTEIN EVA-1"/>
    <property type="match status" value="1"/>
</dbReference>
<accession>T2MFB8</accession>
<feature type="signal peptide" evidence="1">
    <location>
        <begin position="1"/>
        <end position="19"/>
    </location>
</feature>
<feature type="domain" description="SUEL-type lectin" evidence="2">
    <location>
        <begin position="27"/>
        <end position="115"/>
    </location>
</feature>
<evidence type="ECO:0000313" key="3">
    <source>
        <dbReference type="EMBL" id="CDG70647.1"/>
    </source>
</evidence>
<dbReference type="Pfam" id="PF02140">
    <property type="entry name" value="SUEL_Lectin"/>
    <property type="match status" value="4"/>
</dbReference>
<dbReference type="InterPro" id="IPR043159">
    <property type="entry name" value="Lectin_gal-bd_sf"/>
</dbReference>
<dbReference type="Gene3D" id="2.60.120.740">
    <property type="match status" value="4"/>
</dbReference>
<reference evidence="3" key="1">
    <citation type="journal article" date="2013" name="Genome Biol. Evol.">
        <title>Punctuated emergences of genetic and phenotypic innovations in eumetazoan, bilaterian, euteleostome, and hominidae ancestors.</title>
        <authorList>
            <person name="Wenger Y."/>
            <person name="Galliot B."/>
        </authorList>
    </citation>
    <scope>NUCLEOTIDE SEQUENCE</scope>
    <source>
        <tissue evidence="3">Whole animals</tissue>
    </source>
</reference>
<feature type="domain" description="SUEL-type lectin" evidence="2">
    <location>
        <begin position="123"/>
        <end position="211"/>
    </location>
</feature>
<dbReference type="KEGG" id="hmg:100205558"/>
<evidence type="ECO:0000259" key="2">
    <source>
        <dbReference type="PROSITE" id="PS50228"/>
    </source>
</evidence>
<feature type="domain" description="SUEL-type lectin" evidence="2">
    <location>
        <begin position="219"/>
        <end position="307"/>
    </location>
</feature>
<dbReference type="CDD" id="cd22827">
    <property type="entry name" value="Gal_Rha_Lectin_SUL-I-like"/>
    <property type="match status" value="4"/>
</dbReference>
<protein>
    <submittedName>
        <fullName evidence="3">Uncharacterized protein C21orf63</fullName>
    </submittedName>
</protein>
<dbReference type="EMBL" id="HAAD01004415">
    <property type="protein sequence ID" value="CDG70647.1"/>
    <property type="molecule type" value="mRNA"/>
</dbReference>
<evidence type="ECO:0000256" key="1">
    <source>
        <dbReference type="SAM" id="SignalP"/>
    </source>
</evidence>
<dbReference type="InterPro" id="IPR000922">
    <property type="entry name" value="Lectin_gal-bd_dom"/>
</dbReference>
<dbReference type="GO" id="GO:0030246">
    <property type="term" value="F:carbohydrate binding"/>
    <property type="evidence" value="ECO:0007669"/>
    <property type="project" value="InterPro"/>
</dbReference>
<name>T2MFB8_HYDVU</name>
<dbReference type="AlphaFoldDB" id="T2MFB8"/>
<organism evidence="3">
    <name type="scientific">Hydra vulgaris</name>
    <name type="common">Hydra</name>
    <name type="synonym">Hydra attenuata</name>
    <dbReference type="NCBI Taxonomy" id="6087"/>
    <lineage>
        <taxon>Eukaryota</taxon>
        <taxon>Metazoa</taxon>
        <taxon>Cnidaria</taxon>
        <taxon>Hydrozoa</taxon>
        <taxon>Hydroidolina</taxon>
        <taxon>Anthoathecata</taxon>
        <taxon>Aplanulata</taxon>
        <taxon>Hydridae</taxon>
        <taxon>Hydra</taxon>
    </lineage>
</organism>
<dbReference type="FunFam" id="2.60.120.740:FF:000001">
    <property type="entry name" value="Adhesion G protein-coupled receptor L2"/>
    <property type="match status" value="4"/>
</dbReference>
<proteinExistence type="evidence at transcript level"/>
<feature type="chain" id="PRO_5044738708" evidence="1">
    <location>
        <begin position="20"/>
        <end position="403"/>
    </location>
</feature>
<dbReference type="OrthoDB" id="1100386at2759"/>
<feature type="domain" description="SUEL-type lectin" evidence="2">
    <location>
        <begin position="315"/>
        <end position="403"/>
    </location>
</feature>
<keyword evidence="1" id="KW-0732">Signal</keyword>
<dbReference type="PROSITE" id="PS50228">
    <property type="entry name" value="SUEL_LECTIN"/>
    <property type="match status" value="4"/>
</dbReference>
<gene>
    <name evidence="3" type="primary">C21orf63</name>
</gene>
<sequence>MAKVCAFFAFVFFVGVAHAQVLRTSRACEGYGLKIDCTGQGVIEVVSANYGRTLSNVCPGAQSSNVKCNNQAKSLEVARKSCSGRSSCLIQATNAVFGDPCVGTYKYLEVQYRCKVPVHVARACEGFNLKIVCDSHEVIEVLNANYGRTLSNICPGAQSSNIKCKNQAKSLVVVRNSCSGKSSCVIQASNAVFGDPCVGTYKYLEVQYQCKSPVRVARACEGSGLKISCNGHGVINVLNANYGRTLSNICPGAQSSNTKCNNQVKSLAVVRNSCSGRSSCGIQATNAVFGDPCVGTYKYLEVQYQCIPQVNVVRACEGSNLKINCNGNGNIKVLQANYGRKLSNVCPGAQSTNINCNNQGKSLAVTQLQCFGKPSCTVAATNAVFGDPCVGTYKYLEVMYSCF</sequence>
<dbReference type="SMR" id="T2MFB8"/>